<dbReference type="GO" id="GO:0000272">
    <property type="term" value="P:polysaccharide catabolic process"/>
    <property type="evidence" value="ECO:0007669"/>
    <property type="project" value="InterPro"/>
</dbReference>
<protein>
    <submittedName>
        <fullName evidence="6">ChbG/HpnK family deacetylase</fullName>
    </submittedName>
</protein>
<comment type="caution">
    <text evidence="6">The sequence shown here is derived from an EMBL/GenBank/DDBJ whole genome shotgun (WGS) entry which is preliminary data.</text>
</comment>
<dbReference type="AlphaFoldDB" id="A0AAW9KBA2"/>
<name>A0AAW9KBA2_CLOPF</name>
<feature type="non-terminal residue" evidence="6">
    <location>
        <position position="166"/>
    </location>
</feature>
<dbReference type="Gene3D" id="3.20.20.370">
    <property type="entry name" value="Glycoside hydrolase/deacetylase"/>
    <property type="match status" value="1"/>
</dbReference>
<keyword evidence="5" id="KW-0119">Carbohydrate metabolism</keyword>
<dbReference type="CDD" id="cd10803">
    <property type="entry name" value="YdjC_EF3048_like"/>
    <property type="match status" value="1"/>
</dbReference>
<organism evidence="6 7">
    <name type="scientific">Clostridium perfringens</name>
    <dbReference type="NCBI Taxonomy" id="1502"/>
    <lineage>
        <taxon>Bacteria</taxon>
        <taxon>Bacillati</taxon>
        <taxon>Bacillota</taxon>
        <taxon>Clostridia</taxon>
        <taxon>Eubacteriales</taxon>
        <taxon>Clostridiaceae</taxon>
        <taxon>Clostridium</taxon>
    </lineage>
</organism>
<evidence type="ECO:0000256" key="1">
    <source>
        <dbReference type="ARBA" id="ARBA00001946"/>
    </source>
</evidence>
<dbReference type="InterPro" id="IPR022948">
    <property type="entry name" value="COD_ChbG_bac"/>
</dbReference>
<evidence type="ECO:0000313" key="6">
    <source>
        <dbReference type="EMBL" id="MDZ7542981.1"/>
    </source>
</evidence>
<dbReference type="InterPro" id="IPR006879">
    <property type="entry name" value="YdjC-like"/>
</dbReference>
<dbReference type="Proteomes" id="UP001288944">
    <property type="component" value="Unassembled WGS sequence"/>
</dbReference>
<evidence type="ECO:0000313" key="7">
    <source>
        <dbReference type="Proteomes" id="UP001288944"/>
    </source>
</evidence>
<dbReference type="GO" id="GO:0016811">
    <property type="term" value="F:hydrolase activity, acting on carbon-nitrogen (but not peptide) bonds, in linear amides"/>
    <property type="evidence" value="ECO:0007669"/>
    <property type="project" value="InterPro"/>
</dbReference>
<dbReference type="PANTHER" id="PTHR31609">
    <property type="entry name" value="YDJC DEACETYLASE FAMILY MEMBER"/>
    <property type="match status" value="1"/>
</dbReference>
<sequence length="166" mass="19055">MRLIINADDFGLSRGVNYGIIDAHKNGVIKSTSIMAGMPGFDHAVEFLKDCPELGCGVHLTLSAYKPVLKTHKTIVDENGYFYKRIYNKKVEDFDLNEIYNEFCAQIEKVKAWGINITHIDSHHHIHMSEILKPVIEKILEKYNFPIRGGLRYDLNYNKIVPYEGI</sequence>
<evidence type="ECO:0000256" key="3">
    <source>
        <dbReference type="ARBA" id="ARBA00022801"/>
    </source>
</evidence>
<dbReference type="InterPro" id="IPR011330">
    <property type="entry name" value="Glyco_hydro/deAcase_b/a-brl"/>
</dbReference>
<keyword evidence="2" id="KW-0479">Metal-binding</keyword>
<keyword evidence="3" id="KW-0378">Hydrolase</keyword>
<reference evidence="6" key="1">
    <citation type="submission" date="2019-11" db="EMBL/GenBank/DDBJ databases">
        <title>Characterization of Clostridium perfringens isolates from swine manure treated agricultural soils.</title>
        <authorList>
            <person name="Wushke S.T."/>
        </authorList>
    </citation>
    <scope>NUCLEOTIDE SEQUENCE</scope>
    <source>
        <strain evidence="6">X62</strain>
    </source>
</reference>
<dbReference type="GO" id="GO:0046872">
    <property type="term" value="F:metal ion binding"/>
    <property type="evidence" value="ECO:0007669"/>
    <property type="project" value="UniProtKB-KW"/>
</dbReference>
<dbReference type="EMBL" id="WNUR01000681">
    <property type="protein sequence ID" value="MDZ7542981.1"/>
    <property type="molecule type" value="Genomic_DNA"/>
</dbReference>
<evidence type="ECO:0000256" key="2">
    <source>
        <dbReference type="ARBA" id="ARBA00022723"/>
    </source>
</evidence>
<dbReference type="SUPFAM" id="SSF88713">
    <property type="entry name" value="Glycoside hydrolase/deacetylase"/>
    <property type="match status" value="1"/>
</dbReference>
<dbReference type="Pfam" id="PF04794">
    <property type="entry name" value="YdjC"/>
    <property type="match status" value="1"/>
</dbReference>
<dbReference type="PANTHER" id="PTHR31609:SF1">
    <property type="entry name" value="CARBOHYDRATE DEACETYLASE"/>
    <property type="match status" value="1"/>
</dbReference>
<proteinExistence type="predicted"/>
<accession>A0AAW9KBA2</accession>
<comment type="cofactor">
    <cofactor evidence="1">
        <name>Mg(2+)</name>
        <dbReference type="ChEBI" id="CHEBI:18420"/>
    </cofactor>
</comment>
<evidence type="ECO:0000256" key="4">
    <source>
        <dbReference type="ARBA" id="ARBA00022842"/>
    </source>
</evidence>
<evidence type="ECO:0000256" key="5">
    <source>
        <dbReference type="ARBA" id="ARBA00023277"/>
    </source>
</evidence>
<dbReference type="GO" id="GO:0019213">
    <property type="term" value="F:deacetylase activity"/>
    <property type="evidence" value="ECO:0007669"/>
    <property type="project" value="TreeGrafter"/>
</dbReference>
<keyword evidence="4" id="KW-0460">Magnesium</keyword>
<gene>
    <name evidence="6" type="ORF">GNF83_17705</name>
</gene>